<dbReference type="GO" id="GO:0005524">
    <property type="term" value="F:ATP binding"/>
    <property type="evidence" value="ECO:0007669"/>
    <property type="project" value="UniProtKB-KW"/>
</dbReference>
<keyword evidence="6" id="KW-1185">Reference proteome</keyword>
<evidence type="ECO:0000256" key="1">
    <source>
        <dbReference type="ARBA" id="ARBA00006611"/>
    </source>
</evidence>
<name>A0A518G248_9BACT</name>
<evidence type="ECO:0000256" key="2">
    <source>
        <dbReference type="ARBA" id="ARBA00022741"/>
    </source>
</evidence>
<dbReference type="GO" id="GO:0005886">
    <property type="term" value="C:plasma membrane"/>
    <property type="evidence" value="ECO:0007669"/>
    <property type="project" value="TreeGrafter"/>
</dbReference>
<dbReference type="SUPFAM" id="SSF52540">
    <property type="entry name" value="P-loop containing nucleoside triphosphate hydrolases"/>
    <property type="match status" value="1"/>
</dbReference>
<sequence length="452" mass="49993">MFRRKKKEGAAQQALEMPAIEFKPQAADKQAAQGILIAARGIEQYPVAVVLLAQAIDARADQILLDFSQQGAAVRFRIDGLWESMPPLERPEGDGALIVIKRLVGLNGQDRRSRQQGTLAIKYKGNDWILDVMTQGVPSGERALIRIDPKKPVLVTLSDLGMREKMQQQLKNLLNSDDALFLFSGAPGHALPTTWRVGLESADRFVRDFHAVEDVKLNDPELINITKHTFDSAAGETPMTVLKSLLLKQPDALILPELFSPEVTKLLCNEVIAEHRYVITRIAASSAVEGLLKLLASNKESFKELLKITCGVLNQKLVRRLCTECRQPFQPSPQLLQKLGIPAGRVHTLYQPYIPPPPEQRVDANGKPIEIEICAKCNGRGYYGRAAIFELLQITDEIRQAVLQDPTPANVSRTARQGGFLTMQEEGVLAVATGLTSLQELQRVLSPPKKSK</sequence>
<dbReference type="AlphaFoldDB" id="A0A518G248"/>
<dbReference type="OrthoDB" id="244550at2"/>
<feature type="domain" description="Bacterial type II secretion system protein E" evidence="4">
    <location>
        <begin position="51"/>
        <end position="443"/>
    </location>
</feature>
<evidence type="ECO:0000313" key="5">
    <source>
        <dbReference type="EMBL" id="QDV22652.1"/>
    </source>
</evidence>
<dbReference type="InterPro" id="IPR027417">
    <property type="entry name" value="P-loop_NTPase"/>
</dbReference>
<dbReference type="Proteomes" id="UP000318017">
    <property type="component" value="Chromosome"/>
</dbReference>
<keyword evidence="3" id="KW-0067">ATP-binding</keyword>
<dbReference type="PANTHER" id="PTHR30258">
    <property type="entry name" value="TYPE II SECRETION SYSTEM PROTEIN GSPE-RELATED"/>
    <property type="match status" value="1"/>
</dbReference>
<reference evidence="5 6" key="1">
    <citation type="submission" date="2019-02" db="EMBL/GenBank/DDBJ databases">
        <title>Deep-cultivation of Planctomycetes and their phenomic and genomic characterization uncovers novel biology.</title>
        <authorList>
            <person name="Wiegand S."/>
            <person name="Jogler M."/>
            <person name="Boedeker C."/>
            <person name="Pinto D."/>
            <person name="Vollmers J."/>
            <person name="Rivas-Marin E."/>
            <person name="Kohn T."/>
            <person name="Peeters S.H."/>
            <person name="Heuer A."/>
            <person name="Rast P."/>
            <person name="Oberbeckmann S."/>
            <person name="Bunk B."/>
            <person name="Jeske O."/>
            <person name="Meyerdierks A."/>
            <person name="Storesund J.E."/>
            <person name="Kallscheuer N."/>
            <person name="Luecker S."/>
            <person name="Lage O.M."/>
            <person name="Pohl T."/>
            <person name="Merkel B.J."/>
            <person name="Hornburger P."/>
            <person name="Mueller R.-W."/>
            <person name="Bruemmer F."/>
            <person name="Labrenz M."/>
            <person name="Spormann A.M."/>
            <person name="Op den Camp H."/>
            <person name="Overmann J."/>
            <person name="Amann R."/>
            <person name="Jetten M.S.M."/>
            <person name="Mascher T."/>
            <person name="Medema M.H."/>
            <person name="Devos D.P."/>
            <person name="Kaster A.-K."/>
            <person name="Ovreas L."/>
            <person name="Rohde M."/>
            <person name="Galperin M.Y."/>
            <person name="Jogler C."/>
        </authorList>
    </citation>
    <scope>NUCLEOTIDE SEQUENCE [LARGE SCALE GENOMIC DNA]</scope>
    <source>
        <strain evidence="5 6">Q31a</strain>
    </source>
</reference>
<accession>A0A518G248</accession>
<evidence type="ECO:0000259" key="4">
    <source>
        <dbReference type="Pfam" id="PF00437"/>
    </source>
</evidence>
<comment type="similarity">
    <text evidence="1">Belongs to the GSP E family.</text>
</comment>
<organism evidence="5 6">
    <name type="scientific">Aureliella helgolandensis</name>
    <dbReference type="NCBI Taxonomy" id="2527968"/>
    <lineage>
        <taxon>Bacteria</taxon>
        <taxon>Pseudomonadati</taxon>
        <taxon>Planctomycetota</taxon>
        <taxon>Planctomycetia</taxon>
        <taxon>Pirellulales</taxon>
        <taxon>Pirellulaceae</taxon>
        <taxon>Aureliella</taxon>
    </lineage>
</organism>
<proteinExistence type="inferred from homology"/>
<dbReference type="PANTHER" id="PTHR30258:SF2">
    <property type="entry name" value="COMG OPERON PROTEIN 1"/>
    <property type="match status" value="1"/>
</dbReference>
<dbReference type="Pfam" id="PF00437">
    <property type="entry name" value="T2SSE"/>
    <property type="match status" value="1"/>
</dbReference>
<evidence type="ECO:0000256" key="3">
    <source>
        <dbReference type="ARBA" id="ARBA00022840"/>
    </source>
</evidence>
<dbReference type="RefSeq" id="WP_145074500.1">
    <property type="nucleotide sequence ID" value="NZ_CP036298.1"/>
</dbReference>
<dbReference type="KEGG" id="ahel:Q31a_09380"/>
<gene>
    <name evidence="5" type="primary">gspE</name>
    <name evidence="5" type="ORF">Q31a_09380</name>
</gene>
<protein>
    <submittedName>
        <fullName evidence="5">Type II secretion system protein E</fullName>
    </submittedName>
</protein>
<keyword evidence="2" id="KW-0547">Nucleotide-binding</keyword>
<dbReference type="EMBL" id="CP036298">
    <property type="protein sequence ID" value="QDV22652.1"/>
    <property type="molecule type" value="Genomic_DNA"/>
</dbReference>
<evidence type="ECO:0000313" key="6">
    <source>
        <dbReference type="Proteomes" id="UP000318017"/>
    </source>
</evidence>
<dbReference type="GO" id="GO:0016887">
    <property type="term" value="F:ATP hydrolysis activity"/>
    <property type="evidence" value="ECO:0007669"/>
    <property type="project" value="TreeGrafter"/>
</dbReference>
<dbReference type="InterPro" id="IPR001482">
    <property type="entry name" value="T2SS/T4SS_dom"/>
</dbReference>
<dbReference type="Gene3D" id="3.40.50.300">
    <property type="entry name" value="P-loop containing nucleotide triphosphate hydrolases"/>
    <property type="match status" value="1"/>
</dbReference>
<dbReference type="Gene3D" id="3.30.450.90">
    <property type="match status" value="1"/>
</dbReference>